<dbReference type="EMBL" id="BDQX01000458">
    <property type="protein sequence ID" value="GBG12281.1"/>
    <property type="molecule type" value="Genomic_DNA"/>
</dbReference>
<proteinExistence type="predicted"/>
<name>A0A2R5F6P4_9BACL</name>
<dbReference type="AlphaFoldDB" id="A0A2R5F6P4"/>
<evidence type="ECO:0000313" key="1">
    <source>
        <dbReference type="EMBL" id="GBG12281.1"/>
    </source>
</evidence>
<keyword evidence="2" id="KW-1185">Reference proteome</keyword>
<evidence type="ECO:0000313" key="2">
    <source>
        <dbReference type="Proteomes" id="UP000245202"/>
    </source>
</evidence>
<organism evidence="1 2">
    <name type="scientific">Paenibacillus agaridevorans</name>
    <dbReference type="NCBI Taxonomy" id="171404"/>
    <lineage>
        <taxon>Bacteria</taxon>
        <taxon>Bacillati</taxon>
        <taxon>Bacillota</taxon>
        <taxon>Bacilli</taxon>
        <taxon>Bacillales</taxon>
        <taxon>Paenibacillaceae</taxon>
        <taxon>Paenibacillus</taxon>
    </lineage>
</organism>
<accession>A0A2R5F6P4</accession>
<dbReference type="Proteomes" id="UP000245202">
    <property type="component" value="Unassembled WGS sequence"/>
</dbReference>
<comment type="caution">
    <text evidence="1">The sequence shown here is derived from an EMBL/GenBank/DDBJ whole genome shotgun (WGS) entry which is preliminary data.</text>
</comment>
<reference evidence="1 2" key="1">
    <citation type="submission" date="2017-08" db="EMBL/GenBank/DDBJ databases">
        <title>Substantial Increase in Enzyme Production by Combined Drug-Resistance Mutations in Paenibacillus agaridevorans.</title>
        <authorList>
            <person name="Tanaka Y."/>
            <person name="Funane K."/>
            <person name="Hosaka T."/>
            <person name="Shiwa Y."/>
            <person name="Fujita N."/>
            <person name="Miyazaki T."/>
            <person name="Yoshikawa H."/>
            <person name="Murakami K."/>
            <person name="Kasahara K."/>
            <person name="Inaoka T."/>
            <person name="Hiraga Y."/>
            <person name="Ochi K."/>
        </authorList>
    </citation>
    <scope>NUCLEOTIDE SEQUENCE [LARGE SCALE GENOMIC DNA]</scope>
    <source>
        <strain evidence="1 2">T-3040</strain>
    </source>
</reference>
<sequence>MKKSRGTSGWRARYFPAMTGWRLQGCAANAHTHHINVSGTSNSFTIYYTPYFIIDFVRVYRIEV</sequence>
<gene>
    <name evidence="1" type="ORF">PAT3040_07153</name>
</gene>
<protein>
    <submittedName>
        <fullName evidence="1">Uncharacterized protein</fullName>
    </submittedName>
</protein>